<feature type="compositionally biased region" description="Low complexity" evidence="3">
    <location>
        <begin position="509"/>
        <end position="525"/>
    </location>
</feature>
<dbReference type="GO" id="GO:0030010">
    <property type="term" value="P:establishment of cell polarity"/>
    <property type="evidence" value="ECO:0007669"/>
    <property type="project" value="TreeGrafter"/>
</dbReference>
<keyword evidence="6" id="KW-1185">Reference proteome</keyword>
<dbReference type="EMBL" id="MCGT01000007">
    <property type="protein sequence ID" value="ORX58292.1"/>
    <property type="molecule type" value="Genomic_DNA"/>
</dbReference>
<dbReference type="InterPro" id="IPR022782">
    <property type="entry name" value="AIP3-like_C"/>
</dbReference>
<feature type="compositionally biased region" description="Pro residues" evidence="3">
    <location>
        <begin position="526"/>
        <end position="537"/>
    </location>
</feature>
<feature type="region of interest" description="Disordered" evidence="3">
    <location>
        <begin position="828"/>
        <end position="859"/>
    </location>
</feature>
<evidence type="ECO:0000313" key="6">
    <source>
        <dbReference type="Proteomes" id="UP000242146"/>
    </source>
</evidence>
<name>A0A1X2GPD3_9FUNG</name>
<evidence type="ECO:0000256" key="2">
    <source>
        <dbReference type="SAM" id="Coils"/>
    </source>
</evidence>
<dbReference type="Proteomes" id="UP000242146">
    <property type="component" value="Unassembled WGS sequence"/>
</dbReference>
<gene>
    <name evidence="5" type="ORF">DM01DRAFT_1381894</name>
</gene>
<feature type="compositionally biased region" description="Low complexity" evidence="3">
    <location>
        <begin position="845"/>
        <end position="859"/>
    </location>
</feature>
<evidence type="ECO:0000256" key="1">
    <source>
        <dbReference type="ARBA" id="ARBA00023054"/>
    </source>
</evidence>
<feature type="compositionally biased region" description="Polar residues" evidence="3">
    <location>
        <begin position="1"/>
        <end position="12"/>
    </location>
</feature>
<feature type="compositionally biased region" description="Low complexity" evidence="3">
    <location>
        <begin position="305"/>
        <end position="318"/>
    </location>
</feature>
<dbReference type="GO" id="GO:0051286">
    <property type="term" value="C:cell tip"/>
    <property type="evidence" value="ECO:0007669"/>
    <property type="project" value="TreeGrafter"/>
</dbReference>
<feature type="region of interest" description="Disordered" evidence="3">
    <location>
        <begin position="1"/>
        <end position="26"/>
    </location>
</feature>
<feature type="domain" description="Actin interacting protein 3 C-terminal" evidence="4">
    <location>
        <begin position="362"/>
        <end position="825"/>
    </location>
</feature>
<evidence type="ECO:0000256" key="3">
    <source>
        <dbReference type="SAM" id="MobiDB-lite"/>
    </source>
</evidence>
<feature type="region of interest" description="Disordered" evidence="3">
    <location>
        <begin position="590"/>
        <end position="610"/>
    </location>
</feature>
<feature type="compositionally biased region" description="Low complexity" evidence="3">
    <location>
        <begin position="157"/>
        <end position="169"/>
    </location>
</feature>
<feature type="region of interest" description="Disordered" evidence="3">
    <location>
        <begin position="292"/>
        <end position="355"/>
    </location>
</feature>
<sequence length="859" mass="95633">MDANNYTSPTPNRRSDIHRASSHRNMSQEIEQVVTDLLRTTRALLEALNLWSQLRSSTNDIYEIHRSLETQFYRVTHSFDEAGIDTGDLAWIPNQLGQSVTDCMNQEPSPATLDQHLPRIRDVIVHLLHGLKAKQQKLREQPAPAHPQPETWHHRSSVGSASGSVGRASPTRSATYDRLSSAGSTSSHRSNYDPYTSGMPKPAQCTSQGTSAPSRSYPRHPSKLGAPGPPAPPPPPPPVTGTPSMSRSDFDESDPNTASALAALKRQENLARRSSVRRASMYRGNTSADYASKRFMNEAPPMPTIPSSMSTPTVPSQMGRLDEEDHQTASSTQRPLTPVSAPQQEPTTTPAEPVMPGTLTLFLQVDKQVKKIEYSGDITLPALSMLFIERFGYNAGQEDFPSIYIRDPSGQGIAYELQDLNDVVHRSILSLNTQETPKLDAQPPVWVDTLVQQMTSIQKDHDASRAWMTEQLGQLKKDLETKTSMDLKATEASLQETLTSLQSTVPVRAPASPADAAPSNESSASIPPPPPPPPMPSADPSKIKSLEEQVDKLQRQVMVLRQSKVDVEQQVNSLKEQLEDKTRAYSALETKSKQDLLSSKTGSTPSQQRQYIENGKTELLGMSDKITNRLEDLQDMIDHIKLDVTQRKCRPSGTQMQHCGDERKALGEEIAAFGQYIGQVKPVWKKTWEQELQNIVKEQQTLKEQEGLLLDMKDDLEALQEVYEQLEKICAYQAKSKPVVREFLVKPAEDGHEGMSSVLRQIATIDVDNDRRLKALEMADKMRQRELANRIDEFEEELSHFVDQKKLKKTGGAAEIDRLRQEKDRQLLQDMYKKKNGTPADQDPESTPASPSTPADTPS</sequence>
<feature type="compositionally biased region" description="Low complexity" evidence="3">
    <location>
        <begin position="341"/>
        <end position="352"/>
    </location>
</feature>
<dbReference type="PANTHER" id="PTHR22741:SF10">
    <property type="entry name" value="COILED-COIL DOMAIN-CONTAINING PROTEIN CG32809"/>
    <property type="match status" value="1"/>
</dbReference>
<feature type="region of interest" description="Disordered" evidence="3">
    <location>
        <begin position="501"/>
        <end position="541"/>
    </location>
</feature>
<dbReference type="InterPro" id="IPR005613">
    <property type="entry name" value="AIP3_C"/>
</dbReference>
<dbReference type="Gene3D" id="1.20.58.1540">
    <property type="entry name" value="Actin interacting protein 3, C-terminal domain"/>
    <property type="match status" value="1"/>
</dbReference>
<evidence type="ECO:0000259" key="4">
    <source>
        <dbReference type="SMART" id="SM00806"/>
    </source>
</evidence>
<reference evidence="5 6" key="1">
    <citation type="submission" date="2016-07" db="EMBL/GenBank/DDBJ databases">
        <title>Pervasive Adenine N6-methylation of Active Genes in Fungi.</title>
        <authorList>
            <consortium name="DOE Joint Genome Institute"/>
            <person name="Mondo S.J."/>
            <person name="Dannebaum R.O."/>
            <person name="Kuo R.C."/>
            <person name="Labutti K."/>
            <person name="Haridas S."/>
            <person name="Kuo A."/>
            <person name="Salamov A."/>
            <person name="Ahrendt S.R."/>
            <person name="Lipzen A."/>
            <person name="Sullivan W."/>
            <person name="Andreopoulos W.B."/>
            <person name="Clum A."/>
            <person name="Lindquist E."/>
            <person name="Daum C."/>
            <person name="Ramamoorthy G.K."/>
            <person name="Gryganskyi A."/>
            <person name="Culley D."/>
            <person name="Magnuson J.K."/>
            <person name="James T.Y."/>
            <person name="O'Malley M.A."/>
            <person name="Stajich J.E."/>
            <person name="Spatafora J.W."/>
            <person name="Visel A."/>
            <person name="Grigoriev I.V."/>
        </authorList>
    </citation>
    <scope>NUCLEOTIDE SEQUENCE [LARGE SCALE GENOMIC DNA]</scope>
    <source>
        <strain evidence="5 6">NRRL 3301</strain>
    </source>
</reference>
<dbReference type="AlphaFoldDB" id="A0A1X2GPD3"/>
<dbReference type="SMART" id="SM00806">
    <property type="entry name" value="AIP3"/>
    <property type="match status" value="1"/>
</dbReference>
<dbReference type="Pfam" id="PF23153">
    <property type="entry name" value="Aip3p_Bud6_N"/>
    <property type="match status" value="1"/>
</dbReference>
<dbReference type="InterPro" id="IPR051825">
    <property type="entry name" value="SRCIN1"/>
</dbReference>
<proteinExistence type="predicted"/>
<protein>
    <submittedName>
        <fullName evidence="5">AIP3-domain-containing protein</fullName>
    </submittedName>
</protein>
<comment type="caution">
    <text evidence="5">The sequence shown here is derived from an EMBL/GenBank/DDBJ whole genome shotgun (WGS) entry which is preliminary data.</text>
</comment>
<accession>A0A1X2GPD3</accession>
<evidence type="ECO:0000313" key="5">
    <source>
        <dbReference type="EMBL" id="ORX58292.1"/>
    </source>
</evidence>
<dbReference type="STRING" id="101127.A0A1X2GPD3"/>
<dbReference type="GO" id="GO:0005737">
    <property type="term" value="C:cytoplasm"/>
    <property type="evidence" value="ECO:0007669"/>
    <property type="project" value="TreeGrafter"/>
</dbReference>
<dbReference type="OrthoDB" id="783096at2759"/>
<dbReference type="InterPro" id="IPR056279">
    <property type="entry name" value="Aip3p_Bud6_N"/>
</dbReference>
<keyword evidence="1 2" id="KW-0175">Coiled coil</keyword>
<feature type="compositionally biased region" description="Polar residues" evidence="3">
    <location>
        <begin position="595"/>
        <end position="610"/>
    </location>
</feature>
<dbReference type="GO" id="GO:0005519">
    <property type="term" value="F:cytoskeletal regulatory protein binding"/>
    <property type="evidence" value="ECO:0007669"/>
    <property type="project" value="InterPro"/>
</dbReference>
<dbReference type="PANTHER" id="PTHR22741">
    <property type="entry name" value="P140CAP/SNIP-RELATED"/>
    <property type="match status" value="1"/>
</dbReference>
<feature type="compositionally biased region" description="Pro residues" evidence="3">
    <location>
        <begin position="227"/>
        <end position="240"/>
    </location>
</feature>
<feature type="region of interest" description="Disordered" evidence="3">
    <location>
        <begin position="135"/>
        <end position="256"/>
    </location>
</feature>
<organism evidence="5 6">
    <name type="scientific">Hesseltinella vesiculosa</name>
    <dbReference type="NCBI Taxonomy" id="101127"/>
    <lineage>
        <taxon>Eukaryota</taxon>
        <taxon>Fungi</taxon>
        <taxon>Fungi incertae sedis</taxon>
        <taxon>Mucoromycota</taxon>
        <taxon>Mucoromycotina</taxon>
        <taxon>Mucoromycetes</taxon>
        <taxon>Mucorales</taxon>
        <taxon>Cunninghamellaceae</taxon>
        <taxon>Hesseltinella</taxon>
    </lineage>
</organism>
<feature type="compositionally biased region" description="Polar residues" evidence="3">
    <location>
        <begin position="204"/>
        <end position="214"/>
    </location>
</feature>
<feature type="coiled-coil region" evidence="2">
    <location>
        <begin position="685"/>
        <end position="729"/>
    </location>
</feature>
<dbReference type="Pfam" id="PF03915">
    <property type="entry name" value="AIP3"/>
    <property type="match status" value="1"/>
</dbReference>